<protein>
    <submittedName>
        <fullName evidence="2">3-oxoacyl-[acyl-carrier-protein] synthase-3</fullName>
        <ecNumber evidence="2">2.3.1.180</ecNumber>
    </submittedName>
</protein>
<dbReference type="EMBL" id="JACHJT010000001">
    <property type="protein sequence ID" value="MBB4931896.1"/>
    <property type="molecule type" value="Genomic_DNA"/>
</dbReference>
<dbReference type="CDD" id="cd00827">
    <property type="entry name" value="init_cond_enzymes"/>
    <property type="match status" value="1"/>
</dbReference>
<accession>A0A7W7RH45</accession>
<name>A0A7W7RH45_9ACTN</name>
<dbReference type="EC" id="2.3.1.180" evidence="2"/>
<feature type="domain" description="Beta-ketoacyl-[acyl-carrier-protein] synthase III N-terminal" evidence="1">
    <location>
        <begin position="115"/>
        <end position="174"/>
    </location>
</feature>
<dbReference type="Gene3D" id="3.40.47.10">
    <property type="match status" value="2"/>
</dbReference>
<keyword evidence="2" id="KW-0012">Acyltransferase</keyword>
<dbReference type="Proteomes" id="UP000523007">
    <property type="component" value="Unassembled WGS sequence"/>
</dbReference>
<dbReference type="InterPro" id="IPR013751">
    <property type="entry name" value="ACP_syn_III_N"/>
</dbReference>
<proteinExistence type="predicted"/>
<gene>
    <name evidence="2" type="ORF">F4561_002716</name>
</gene>
<dbReference type="GO" id="GO:0033818">
    <property type="term" value="F:beta-ketoacyl-acyl-carrier-protein synthase III activity"/>
    <property type="evidence" value="ECO:0007669"/>
    <property type="project" value="UniProtKB-EC"/>
</dbReference>
<dbReference type="AlphaFoldDB" id="A0A7W7RH45"/>
<keyword evidence="3" id="KW-1185">Reference proteome</keyword>
<dbReference type="GO" id="GO:0006633">
    <property type="term" value="P:fatty acid biosynthetic process"/>
    <property type="evidence" value="ECO:0007669"/>
    <property type="project" value="InterPro"/>
</dbReference>
<dbReference type="InterPro" id="IPR016039">
    <property type="entry name" value="Thiolase-like"/>
</dbReference>
<dbReference type="RefSeq" id="WP_184578808.1">
    <property type="nucleotide sequence ID" value="NZ_JACHJT010000001.1"/>
</dbReference>
<dbReference type="Pfam" id="PF08545">
    <property type="entry name" value="ACP_syn_III"/>
    <property type="match status" value="1"/>
</dbReference>
<evidence type="ECO:0000313" key="3">
    <source>
        <dbReference type="Proteomes" id="UP000523007"/>
    </source>
</evidence>
<dbReference type="GO" id="GO:0004315">
    <property type="term" value="F:3-oxoacyl-[acyl-carrier-protein] synthase activity"/>
    <property type="evidence" value="ECO:0007669"/>
    <property type="project" value="InterPro"/>
</dbReference>
<comment type="caution">
    <text evidence="2">The sequence shown here is derived from an EMBL/GenBank/DDBJ whole genome shotgun (WGS) entry which is preliminary data.</text>
</comment>
<evidence type="ECO:0000259" key="1">
    <source>
        <dbReference type="Pfam" id="PF08545"/>
    </source>
</evidence>
<sequence>MRVDAALSITAASVWLPPDRYHLDQALAAGVLSERHARHAAGPVAAYAGATRVDEMAVHAAQDTLKMGDATPDDVALFHYAWAYEQGEHLWSPAPQIARSIGITGCDSVGFHQMSNGGATALYTAASTMLLEPRIEQALVSTADNFSTLPYDRWANSMVTILSDGATAALLTRGPGPLPVIAIASTGDPLIGGGLVSEGTVWQPVRHGRVLSREEWRTAARSATALRETVSSSLTMALDDAGLTPGDPRIRAVLTPRMSAELATRALSDALPDPLYQRHILLGQDTGHIGAGDMLANLAWLLERPTGPEPGGYTVLLSFGFGGSATCLVVANGAG</sequence>
<dbReference type="SUPFAM" id="SSF53901">
    <property type="entry name" value="Thiolase-like"/>
    <property type="match status" value="1"/>
</dbReference>
<reference evidence="2 3" key="1">
    <citation type="submission" date="2020-08" db="EMBL/GenBank/DDBJ databases">
        <title>Sequencing the genomes of 1000 actinobacteria strains.</title>
        <authorList>
            <person name="Klenk H.-P."/>
        </authorList>
    </citation>
    <scope>NUCLEOTIDE SEQUENCE [LARGE SCALE GENOMIC DNA]</scope>
    <source>
        <strain evidence="2 3">DSM 102030</strain>
    </source>
</reference>
<organism evidence="2 3">
    <name type="scientific">Lipingzhangella halophila</name>
    <dbReference type="NCBI Taxonomy" id="1783352"/>
    <lineage>
        <taxon>Bacteria</taxon>
        <taxon>Bacillati</taxon>
        <taxon>Actinomycetota</taxon>
        <taxon>Actinomycetes</taxon>
        <taxon>Streptosporangiales</taxon>
        <taxon>Nocardiopsidaceae</taxon>
        <taxon>Lipingzhangella</taxon>
    </lineage>
</organism>
<keyword evidence="2" id="KW-0808">Transferase</keyword>
<evidence type="ECO:0000313" key="2">
    <source>
        <dbReference type="EMBL" id="MBB4931896.1"/>
    </source>
</evidence>